<comment type="subcellular location">
    <subcellularLocation>
        <location evidence="1">Cell outer membrane</location>
    </subcellularLocation>
</comment>
<evidence type="ECO:0000313" key="6">
    <source>
        <dbReference type="EMBL" id="MEN7536897.1"/>
    </source>
</evidence>
<keyword evidence="7" id="KW-1185">Reference proteome</keyword>
<organism evidence="6 7">
    <name type="scientific">Aurantiacibacter flavus</name>
    <dbReference type="NCBI Taxonomy" id="3145232"/>
    <lineage>
        <taxon>Bacteria</taxon>
        <taxon>Pseudomonadati</taxon>
        <taxon>Pseudomonadota</taxon>
        <taxon>Alphaproteobacteria</taxon>
        <taxon>Sphingomonadales</taxon>
        <taxon>Erythrobacteraceae</taxon>
        <taxon>Aurantiacibacter</taxon>
    </lineage>
</organism>
<keyword evidence="2" id="KW-0472">Membrane</keyword>
<dbReference type="SUPFAM" id="SSF56935">
    <property type="entry name" value="Porins"/>
    <property type="match status" value="2"/>
</dbReference>
<evidence type="ECO:0000256" key="3">
    <source>
        <dbReference type="ARBA" id="ARBA00023237"/>
    </source>
</evidence>
<feature type="region of interest" description="Disordered" evidence="4">
    <location>
        <begin position="632"/>
        <end position="666"/>
    </location>
</feature>
<dbReference type="PANTHER" id="PTHR47234">
    <property type="match status" value="1"/>
</dbReference>
<dbReference type="Gene3D" id="2.170.130.10">
    <property type="entry name" value="TonB-dependent receptor, plug domain"/>
    <property type="match status" value="1"/>
</dbReference>
<dbReference type="Proteomes" id="UP001484535">
    <property type="component" value="Unassembled WGS sequence"/>
</dbReference>
<reference evidence="6 7" key="1">
    <citation type="submission" date="2024-05" db="EMBL/GenBank/DDBJ databases">
        <authorList>
            <person name="Park S."/>
        </authorList>
    </citation>
    <scope>NUCLEOTIDE SEQUENCE [LARGE SCALE GENOMIC DNA]</scope>
    <source>
        <strain evidence="6 7">DGU5</strain>
    </source>
</reference>
<dbReference type="InterPro" id="IPR037066">
    <property type="entry name" value="Plug_dom_sf"/>
</dbReference>
<comment type="caution">
    <text evidence="6">The sequence shown here is derived from an EMBL/GenBank/DDBJ whole genome shotgun (WGS) entry which is preliminary data.</text>
</comment>
<dbReference type="InterPro" id="IPR036942">
    <property type="entry name" value="Beta-barrel_TonB_sf"/>
</dbReference>
<dbReference type="RefSeq" id="WP_346784344.1">
    <property type="nucleotide sequence ID" value="NZ_JBDLBR010000002.1"/>
</dbReference>
<sequence length="930" mass="98182">MSFSHQVSLLTLAVALAAVPAAPLAAQSAPSAQAGDQPEIGPEPEDQTYDENTIVVSGARVIGQVDAPQPPILELDAADIAAYGAGSISELIEALGADVSSSRGRGGGGPVFLVGGIRIASFREMRSFPPEAIEKVEVFSEEVAQQYGYSPNQRVVNFILKDNYSSWEIEVEYGQPFDGGYSTQEIEGTYVRIDGPSRLNLNLDWNNSSLLTEGERGVLQAESAAPTLASDPDPADYRSLVADSADLEATLNWAMSLGAGTSLSVNGTFEREDSLRLQGLDEVTLTDGTDTVRRAFNEGNPITVDRRTETYSGAATLNFGLGDWEMTGTADATFAHARSVIGQRVDTTAIQDAAEAGTLALDADLAGLFDPAGSETALTDTYTINTLLTARGLPLYLPAGDLSVTLTTGYRWNGIDSEDTRNPGVTTDLNRGRLQAGVNLGVPLTSRDEDFLGAVGDISLNLSAGVDELTDFGTLTNWTAGVTWGLTDKVTLNASYINREDAPSLSELGSPEIRTPNVPFYDLAREETVLIETISGGNPSLAKQTQSDWKVGLQWELPVFDRSNLTVDYIRNHSENVSGSFPTLTPAIEAAFPDRVTRDAMSGQIVSINQRPVTFAEQDVERIAVGLNFSGSIAPPEASQPDSARGGAGGPAQMAGGPIGGGGFDPARMEAMRTQFCAAEPADMLALLDRALAASAAGEPMPAGPDGQPLTIPPQMLERLAGADGKVDPEGFAQMRERMCNGGGPGGGTQARGSGGGGGFRGFGRPGGDGGGRWFFNVNYQFDLANTVLIAPGVPVLDLLDGDAIAGGGQAEHTVNLRSGVFYKGFGLITFWNYASATRLDGSGLPGSTDLYFSDLLTINFRAFADLGAQEKLVAAVPFLENARVGLGVDNLFDARQSVTDSNGVVPLRYQPLLVDPVGRSFEVEFRKLF</sequence>
<keyword evidence="5" id="KW-0732">Signal</keyword>
<evidence type="ECO:0000256" key="5">
    <source>
        <dbReference type="SAM" id="SignalP"/>
    </source>
</evidence>
<feature type="signal peptide" evidence="5">
    <location>
        <begin position="1"/>
        <end position="25"/>
    </location>
</feature>
<dbReference type="EMBL" id="JBDLBR010000002">
    <property type="protein sequence ID" value="MEN7536897.1"/>
    <property type="molecule type" value="Genomic_DNA"/>
</dbReference>
<accession>A0ABV0CW53</accession>
<protein>
    <recommendedName>
        <fullName evidence="8">TonB-dependent receptor</fullName>
    </recommendedName>
</protein>
<evidence type="ECO:0000256" key="1">
    <source>
        <dbReference type="ARBA" id="ARBA00004442"/>
    </source>
</evidence>
<dbReference type="Gene3D" id="2.40.170.20">
    <property type="entry name" value="TonB-dependent receptor, beta-barrel domain"/>
    <property type="match status" value="2"/>
</dbReference>
<evidence type="ECO:0000256" key="4">
    <source>
        <dbReference type="SAM" id="MobiDB-lite"/>
    </source>
</evidence>
<evidence type="ECO:0000256" key="2">
    <source>
        <dbReference type="ARBA" id="ARBA00023136"/>
    </source>
</evidence>
<evidence type="ECO:0008006" key="8">
    <source>
        <dbReference type="Google" id="ProtNLM"/>
    </source>
</evidence>
<keyword evidence="3" id="KW-0998">Cell outer membrane</keyword>
<name>A0ABV0CW53_9SPHN</name>
<evidence type="ECO:0000313" key="7">
    <source>
        <dbReference type="Proteomes" id="UP001484535"/>
    </source>
</evidence>
<gene>
    <name evidence="6" type="ORF">ABDJ38_06905</name>
</gene>
<proteinExistence type="predicted"/>
<dbReference type="PANTHER" id="PTHR47234:SF3">
    <property type="entry name" value="SECRETIN_TONB SHORT N-TERMINAL DOMAIN-CONTAINING PROTEIN"/>
    <property type="match status" value="1"/>
</dbReference>
<dbReference type="InterPro" id="IPR010916">
    <property type="entry name" value="TonB_box_CS"/>
</dbReference>
<dbReference type="PROSITE" id="PS00430">
    <property type="entry name" value="TONB_DEPENDENT_REC_1"/>
    <property type="match status" value="1"/>
</dbReference>
<feature type="chain" id="PRO_5047496965" description="TonB-dependent receptor" evidence="5">
    <location>
        <begin position="26"/>
        <end position="930"/>
    </location>
</feature>